<dbReference type="HOGENOM" id="CLU_937970_0_0_1"/>
<evidence type="ECO:0000313" key="3">
    <source>
        <dbReference type="Proteomes" id="UP000032141"/>
    </source>
</evidence>
<sequence length="297" mass="34407">MDYDTVHTMALLEAQREYMDMNDEDAEFDIDEEMAETETEAEAEVQCEPQATASTQAAKPQRKRRKTSLVWKDFVLVGVEEDGKESKVLDKLRSNIEERFEEWNSYLSDKKKRVLGEKLREVTVLLKAKFRSYTQALVEKLVENISMQRHMKMNHIIHDLKDTTTEPDVRNRMQSLKDLADKTMEQLHCVLSLDVFVLICKGIWDAMGQDVIRPLTDKKDSVTWHKGLTLAVSVTKTQLFRQMSILDSYLVDLQVLDEIFEDKMQSLLGDSVKGMDLEAPRSIMELRSMISEDKKGY</sequence>
<evidence type="ECO:0000313" key="2">
    <source>
        <dbReference type="EnsemblPlants" id="Bo9g172040.1"/>
    </source>
</evidence>
<dbReference type="EnsemblPlants" id="Bo9g172040.1">
    <property type="protein sequence ID" value="Bo9g172040.1"/>
    <property type="gene ID" value="Bo9g172040"/>
</dbReference>
<accession>A0A0D3EGF8</accession>
<dbReference type="PANTHER" id="PTHR31110">
    <property type="entry name" value="PESTICIDAL CRYSTAL CRY8BA PROTEIN"/>
    <property type="match status" value="1"/>
</dbReference>
<name>A0A0D3EGF8_BRAOL</name>
<dbReference type="Gramene" id="Bo9g172040.1">
    <property type="protein sequence ID" value="Bo9g172040.1"/>
    <property type="gene ID" value="Bo9g172040"/>
</dbReference>
<feature type="region of interest" description="Disordered" evidence="1">
    <location>
        <begin position="35"/>
        <end position="62"/>
    </location>
</feature>
<reference evidence="2" key="2">
    <citation type="submission" date="2015-03" db="UniProtKB">
        <authorList>
            <consortium name="EnsemblPlants"/>
        </authorList>
    </citation>
    <scope>IDENTIFICATION</scope>
</reference>
<proteinExistence type="predicted"/>
<dbReference type="AlphaFoldDB" id="A0A0D3EGF8"/>
<dbReference type="STRING" id="109376.A0A0D3EGF8"/>
<keyword evidence="3" id="KW-1185">Reference proteome</keyword>
<dbReference type="Proteomes" id="UP000032141">
    <property type="component" value="Chromosome C9"/>
</dbReference>
<protein>
    <submittedName>
        <fullName evidence="2">Uncharacterized protein</fullName>
    </submittedName>
</protein>
<dbReference type="OMA" id="DIRTRMQ"/>
<dbReference type="PANTHER" id="PTHR31110:SF4">
    <property type="entry name" value="TRANSMEMBRANE PROTEIN"/>
    <property type="match status" value="1"/>
</dbReference>
<feature type="compositionally biased region" description="Polar residues" evidence="1">
    <location>
        <begin position="49"/>
        <end position="58"/>
    </location>
</feature>
<organism evidence="2 3">
    <name type="scientific">Brassica oleracea var. oleracea</name>
    <dbReference type="NCBI Taxonomy" id="109376"/>
    <lineage>
        <taxon>Eukaryota</taxon>
        <taxon>Viridiplantae</taxon>
        <taxon>Streptophyta</taxon>
        <taxon>Embryophyta</taxon>
        <taxon>Tracheophyta</taxon>
        <taxon>Spermatophyta</taxon>
        <taxon>Magnoliopsida</taxon>
        <taxon>eudicotyledons</taxon>
        <taxon>Gunneridae</taxon>
        <taxon>Pentapetalae</taxon>
        <taxon>rosids</taxon>
        <taxon>malvids</taxon>
        <taxon>Brassicales</taxon>
        <taxon>Brassicaceae</taxon>
        <taxon>Brassiceae</taxon>
        <taxon>Brassica</taxon>
    </lineage>
</organism>
<feature type="compositionally biased region" description="Acidic residues" evidence="1">
    <location>
        <begin position="35"/>
        <end position="45"/>
    </location>
</feature>
<evidence type="ECO:0000256" key="1">
    <source>
        <dbReference type="SAM" id="MobiDB-lite"/>
    </source>
</evidence>
<reference evidence="2 3" key="1">
    <citation type="journal article" date="2014" name="Genome Biol.">
        <title>Transcriptome and methylome profiling reveals relics of genome dominance in the mesopolyploid Brassica oleracea.</title>
        <authorList>
            <person name="Parkin I.A."/>
            <person name="Koh C."/>
            <person name="Tang H."/>
            <person name="Robinson S.J."/>
            <person name="Kagale S."/>
            <person name="Clarke W.E."/>
            <person name="Town C.D."/>
            <person name="Nixon J."/>
            <person name="Krishnakumar V."/>
            <person name="Bidwell S.L."/>
            <person name="Denoeud F."/>
            <person name="Belcram H."/>
            <person name="Links M.G."/>
            <person name="Just J."/>
            <person name="Clarke C."/>
            <person name="Bender T."/>
            <person name="Huebert T."/>
            <person name="Mason A.S."/>
            <person name="Pires J.C."/>
            <person name="Barker G."/>
            <person name="Moore J."/>
            <person name="Walley P.G."/>
            <person name="Manoli S."/>
            <person name="Batley J."/>
            <person name="Edwards D."/>
            <person name="Nelson M.N."/>
            <person name="Wang X."/>
            <person name="Paterson A.H."/>
            <person name="King G."/>
            <person name="Bancroft I."/>
            <person name="Chalhoub B."/>
            <person name="Sharpe A.G."/>
        </authorList>
    </citation>
    <scope>NUCLEOTIDE SEQUENCE</scope>
    <source>
        <strain evidence="2 3">cv. TO1000</strain>
    </source>
</reference>